<keyword evidence="4" id="KW-0547">Nucleotide-binding</keyword>
<dbReference type="PANTHER" id="PTHR35526">
    <property type="entry name" value="ANTI-SIGMA-F FACTOR RSBW-RELATED"/>
    <property type="match status" value="1"/>
</dbReference>
<feature type="domain" description="Histidine kinase/HSP90-like ATPase" evidence="3">
    <location>
        <begin position="31"/>
        <end position="145"/>
    </location>
</feature>
<comment type="caution">
    <text evidence="4">The sequence shown here is derived from an EMBL/GenBank/DDBJ whole genome shotgun (WGS) entry which is preliminary data.</text>
</comment>
<dbReference type="GO" id="GO:0005524">
    <property type="term" value="F:ATP binding"/>
    <property type="evidence" value="ECO:0007669"/>
    <property type="project" value="UniProtKB-KW"/>
</dbReference>
<dbReference type="AlphaFoldDB" id="A0A371Q1X4"/>
<dbReference type="SUPFAM" id="SSF55874">
    <property type="entry name" value="ATPase domain of HSP90 chaperone/DNA topoisomerase II/histidine kinase"/>
    <property type="match status" value="1"/>
</dbReference>
<keyword evidence="4" id="KW-0067">ATP-binding</keyword>
<evidence type="ECO:0000313" key="5">
    <source>
        <dbReference type="Proteomes" id="UP000262477"/>
    </source>
</evidence>
<protein>
    <submittedName>
        <fullName evidence="4">ATP-binding protein</fullName>
    </submittedName>
</protein>
<dbReference type="InterPro" id="IPR050267">
    <property type="entry name" value="Anti-sigma-factor_SerPK"/>
</dbReference>
<name>A0A371Q1X4_STRIH</name>
<dbReference type="GO" id="GO:0004674">
    <property type="term" value="F:protein serine/threonine kinase activity"/>
    <property type="evidence" value="ECO:0007669"/>
    <property type="project" value="UniProtKB-KW"/>
</dbReference>
<gene>
    <name evidence="4" type="ORF">DY245_19630</name>
</gene>
<feature type="region of interest" description="Disordered" evidence="2">
    <location>
        <begin position="1"/>
        <end position="25"/>
    </location>
</feature>
<dbReference type="InterPro" id="IPR036890">
    <property type="entry name" value="HATPase_C_sf"/>
</dbReference>
<evidence type="ECO:0000259" key="3">
    <source>
        <dbReference type="Pfam" id="PF13581"/>
    </source>
</evidence>
<feature type="compositionally biased region" description="Low complexity" evidence="2">
    <location>
        <begin position="10"/>
        <end position="25"/>
    </location>
</feature>
<accession>A0A371Q1X4</accession>
<proteinExistence type="predicted"/>
<dbReference type="OrthoDB" id="4251531at2"/>
<sequence>MRTKGIAMSARAQQAATRPTTVQPPTAAYHFSSDSRSAGRAREALRHQLHIWRIAGEPACSAELLLSELVTNAVTAQASPAPEVGVRFTLSDGLLRLEVRDASDELPVMIQAEEDEECGRGLVLVDALASGWGVDRDDIGKIVWAELAVSDASAPRPPLSAPHRP</sequence>
<dbReference type="Proteomes" id="UP000262477">
    <property type="component" value="Unassembled WGS sequence"/>
</dbReference>
<evidence type="ECO:0000256" key="1">
    <source>
        <dbReference type="ARBA" id="ARBA00022527"/>
    </source>
</evidence>
<dbReference type="PANTHER" id="PTHR35526:SF3">
    <property type="entry name" value="ANTI-SIGMA-F FACTOR RSBW"/>
    <property type="match status" value="1"/>
</dbReference>
<keyword evidence="5" id="KW-1185">Reference proteome</keyword>
<dbReference type="CDD" id="cd16936">
    <property type="entry name" value="HATPase_RsbW-like"/>
    <property type="match status" value="1"/>
</dbReference>
<keyword evidence="1" id="KW-0418">Kinase</keyword>
<dbReference type="InterPro" id="IPR003594">
    <property type="entry name" value="HATPase_dom"/>
</dbReference>
<dbReference type="Gene3D" id="3.30.565.10">
    <property type="entry name" value="Histidine kinase-like ATPase, C-terminal domain"/>
    <property type="match status" value="1"/>
</dbReference>
<organism evidence="4 5">
    <name type="scientific">Streptomyces inhibens</name>
    <dbReference type="NCBI Taxonomy" id="2293571"/>
    <lineage>
        <taxon>Bacteria</taxon>
        <taxon>Bacillati</taxon>
        <taxon>Actinomycetota</taxon>
        <taxon>Actinomycetes</taxon>
        <taxon>Kitasatosporales</taxon>
        <taxon>Streptomycetaceae</taxon>
        <taxon>Streptomyces</taxon>
    </lineage>
</organism>
<dbReference type="Pfam" id="PF13581">
    <property type="entry name" value="HATPase_c_2"/>
    <property type="match status" value="1"/>
</dbReference>
<keyword evidence="1" id="KW-0808">Transferase</keyword>
<evidence type="ECO:0000313" key="4">
    <source>
        <dbReference type="EMBL" id="REK88718.1"/>
    </source>
</evidence>
<reference evidence="4 5" key="1">
    <citation type="submission" date="2018-08" db="EMBL/GenBank/DDBJ databases">
        <title>Streptomyces NEAU-D10 sp. nov., a novel Actinomycete isolated from soil.</title>
        <authorList>
            <person name="Jin L."/>
        </authorList>
    </citation>
    <scope>NUCLEOTIDE SEQUENCE [LARGE SCALE GENOMIC DNA]</scope>
    <source>
        <strain evidence="4 5">NEAU-D10</strain>
    </source>
</reference>
<evidence type="ECO:0000256" key="2">
    <source>
        <dbReference type="SAM" id="MobiDB-lite"/>
    </source>
</evidence>
<dbReference type="EMBL" id="QUAC01000151">
    <property type="protein sequence ID" value="REK88718.1"/>
    <property type="molecule type" value="Genomic_DNA"/>
</dbReference>
<keyword evidence="1" id="KW-0723">Serine/threonine-protein kinase</keyword>